<dbReference type="GO" id="GO:0006098">
    <property type="term" value="P:pentose-phosphate shunt"/>
    <property type="evidence" value="ECO:0007669"/>
    <property type="project" value="UniProtKB-UniRule"/>
</dbReference>
<gene>
    <name evidence="10" type="primary">rpe</name>
    <name evidence="15" type="ordered locus">Deima_2362</name>
</gene>
<feature type="binding site" evidence="10 14">
    <location>
        <begin position="202"/>
        <end position="203"/>
    </location>
    <ligand>
        <name>substrate</name>
    </ligand>
</feature>
<dbReference type="Proteomes" id="UP000008635">
    <property type="component" value="Chromosome"/>
</dbReference>
<comment type="catalytic activity">
    <reaction evidence="1 10 11">
        <text>D-ribulose 5-phosphate = D-xylulose 5-phosphate</text>
        <dbReference type="Rhea" id="RHEA:13677"/>
        <dbReference type="ChEBI" id="CHEBI:57737"/>
        <dbReference type="ChEBI" id="CHEBI:58121"/>
        <dbReference type="EC" id="5.1.3.1"/>
    </reaction>
</comment>
<proteinExistence type="inferred from homology"/>
<keyword evidence="9 10" id="KW-0413">Isomerase</keyword>
<evidence type="ECO:0000313" key="16">
    <source>
        <dbReference type="Proteomes" id="UP000008635"/>
    </source>
</evidence>
<dbReference type="PROSITE" id="PS01085">
    <property type="entry name" value="RIBUL_P_3_EPIMER_1"/>
    <property type="match status" value="1"/>
</dbReference>
<dbReference type="AlphaFoldDB" id="E8UAB1"/>
<dbReference type="InterPro" id="IPR013785">
    <property type="entry name" value="Aldolase_TIM"/>
</dbReference>
<feature type="binding site" evidence="10 14">
    <location>
        <position position="71"/>
    </location>
    <ligand>
        <name>substrate</name>
    </ligand>
</feature>
<evidence type="ECO:0000256" key="4">
    <source>
        <dbReference type="ARBA" id="ARBA00001947"/>
    </source>
</evidence>
<dbReference type="GO" id="GO:0046872">
    <property type="term" value="F:metal ion binding"/>
    <property type="evidence" value="ECO:0007669"/>
    <property type="project" value="UniProtKB-UniRule"/>
</dbReference>
<accession>E8UAB1</accession>
<reference evidence="16" key="2">
    <citation type="submission" date="2011-01" db="EMBL/GenBank/DDBJ databases">
        <title>The complete genome of Deinococcus maricopensis DSM 21211.</title>
        <authorList>
            <consortium name="US DOE Joint Genome Institute (JGI-PGF)"/>
            <person name="Lucas S."/>
            <person name="Copeland A."/>
            <person name="Lapidus A."/>
            <person name="Goodwin L."/>
            <person name="Pitluck S."/>
            <person name="Kyrpides N."/>
            <person name="Mavromatis K."/>
            <person name="Pagani I."/>
            <person name="Ivanova N."/>
            <person name="Ovchinnikova G."/>
            <person name="Zeytun A."/>
            <person name="Detter J.C."/>
            <person name="Han C."/>
            <person name="Land M."/>
            <person name="Hauser L."/>
            <person name="Markowitz V."/>
            <person name="Cheng J.-F."/>
            <person name="Hugenholtz P."/>
            <person name="Woyke T."/>
            <person name="Wu D."/>
            <person name="Pukall R."/>
            <person name="Gehrich-Schroeter G."/>
            <person name="Brambilla E."/>
            <person name="Klenk H.-P."/>
            <person name="Eisen J.A."/>
        </authorList>
    </citation>
    <scope>NUCLEOTIDE SEQUENCE [LARGE SCALE GENOMIC DNA]</scope>
    <source>
        <strain evidence="16">DSM 21211 / LMG 22137 / NRRL B-23946 / LB-34</strain>
    </source>
</reference>
<dbReference type="NCBIfam" id="NF004076">
    <property type="entry name" value="PRK05581.1-4"/>
    <property type="match status" value="1"/>
</dbReference>
<dbReference type="FunFam" id="3.20.20.70:FF:000004">
    <property type="entry name" value="Ribulose-phosphate 3-epimerase"/>
    <property type="match status" value="1"/>
</dbReference>
<dbReference type="STRING" id="709986.Deima_2362"/>
<comment type="cofactor">
    <cofactor evidence="4">
        <name>Zn(2+)</name>
        <dbReference type="ChEBI" id="CHEBI:29105"/>
    </cofactor>
</comment>
<keyword evidence="16" id="KW-1185">Reference proteome</keyword>
<feature type="active site" description="Proton donor" evidence="10 12">
    <location>
        <position position="180"/>
    </location>
</feature>
<comment type="function">
    <text evidence="10">Catalyzes the reversible epimerization of D-ribulose 5-phosphate to D-xylulose 5-phosphate.</text>
</comment>
<feature type="binding site" evidence="10 13">
    <location>
        <position position="180"/>
    </location>
    <ligand>
        <name>a divalent metal cation</name>
        <dbReference type="ChEBI" id="CHEBI:60240"/>
    </ligand>
</feature>
<dbReference type="InterPro" id="IPR000056">
    <property type="entry name" value="Ribul_P_3_epim-like"/>
</dbReference>
<feature type="binding site" evidence="10 13">
    <location>
        <position position="38"/>
    </location>
    <ligand>
        <name>a divalent metal cation</name>
        <dbReference type="ChEBI" id="CHEBI:60240"/>
    </ligand>
</feature>
<organism evidence="15 16">
    <name type="scientific">Deinococcus maricopensis (strain DSM 21211 / LMG 22137 / NRRL B-23946 / LB-34)</name>
    <dbReference type="NCBI Taxonomy" id="709986"/>
    <lineage>
        <taxon>Bacteria</taxon>
        <taxon>Thermotogati</taxon>
        <taxon>Deinococcota</taxon>
        <taxon>Deinococci</taxon>
        <taxon>Deinococcales</taxon>
        <taxon>Deinococcaceae</taxon>
        <taxon>Deinococcus</taxon>
    </lineage>
</organism>
<evidence type="ECO:0000256" key="14">
    <source>
        <dbReference type="PIRSR" id="PIRSR001461-3"/>
    </source>
</evidence>
<evidence type="ECO:0000256" key="7">
    <source>
        <dbReference type="ARBA" id="ARBA00013188"/>
    </source>
</evidence>
<dbReference type="OrthoDB" id="1645589at2"/>
<evidence type="ECO:0000256" key="2">
    <source>
        <dbReference type="ARBA" id="ARBA00001936"/>
    </source>
</evidence>
<evidence type="ECO:0000256" key="12">
    <source>
        <dbReference type="PIRSR" id="PIRSR001461-1"/>
    </source>
</evidence>
<dbReference type="EMBL" id="CP002454">
    <property type="protein sequence ID" value="ADV68000.1"/>
    <property type="molecule type" value="Genomic_DNA"/>
</dbReference>
<dbReference type="PROSITE" id="PS01086">
    <property type="entry name" value="RIBUL_P_3_EPIMER_2"/>
    <property type="match status" value="1"/>
</dbReference>
<dbReference type="HAMAP" id="MF_02227">
    <property type="entry name" value="RPE"/>
    <property type="match status" value="1"/>
</dbReference>
<dbReference type="GO" id="GO:0004750">
    <property type="term" value="F:D-ribulose-phosphate 3-epimerase activity"/>
    <property type="evidence" value="ECO:0007669"/>
    <property type="project" value="UniProtKB-UniRule"/>
</dbReference>
<feature type="active site" description="Proton acceptor" evidence="10 12">
    <location>
        <position position="40"/>
    </location>
</feature>
<dbReference type="SUPFAM" id="SSF51366">
    <property type="entry name" value="Ribulose-phoshate binding barrel"/>
    <property type="match status" value="1"/>
</dbReference>
<dbReference type="PANTHER" id="PTHR11749">
    <property type="entry name" value="RIBULOSE-5-PHOSPHATE-3-EPIMERASE"/>
    <property type="match status" value="1"/>
</dbReference>
<feature type="binding site" evidence="14">
    <location>
        <position position="182"/>
    </location>
    <ligand>
        <name>substrate</name>
    </ligand>
</feature>
<evidence type="ECO:0000256" key="1">
    <source>
        <dbReference type="ARBA" id="ARBA00001782"/>
    </source>
</evidence>
<evidence type="ECO:0000256" key="9">
    <source>
        <dbReference type="ARBA" id="ARBA00023235"/>
    </source>
</evidence>
<evidence type="ECO:0000256" key="8">
    <source>
        <dbReference type="ARBA" id="ARBA00022723"/>
    </source>
</evidence>
<dbReference type="KEGG" id="dmr:Deima_2362"/>
<dbReference type="GO" id="GO:0019323">
    <property type="term" value="P:pentose catabolic process"/>
    <property type="evidence" value="ECO:0007669"/>
    <property type="project" value="UniProtKB-UniRule"/>
</dbReference>
<dbReference type="Pfam" id="PF00834">
    <property type="entry name" value="Ribul_P_3_epim"/>
    <property type="match status" value="1"/>
</dbReference>
<evidence type="ECO:0000256" key="13">
    <source>
        <dbReference type="PIRSR" id="PIRSR001461-2"/>
    </source>
</evidence>
<comment type="pathway">
    <text evidence="10">Carbohydrate degradation.</text>
</comment>
<evidence type="ECO:0000256" key="10">
    <source>
        <dbReference type="HAMAP-Rule" id="MF_02227"/>
    </source>
</evidence>
<comment type="cofactor">
    <cofactor evidence="2">
        <name>Mn(2+)</name>
        <dbReference type="ChEBI" id="CHEBI:29035"/>
    </cofactor>
</comment>
<keyword evidence="8 10" id="KW-0479">Metal-binding</keyword>
<name>E8UAB1_DEIML</name>
<keyword evidence="13" id="KW-0464">Manganese</keyword>
<keyword evidence="10 11" id="KW-0119">Carbohydrate metabolism</keyword>
<feature type="binding site" evidence="10 13">
    <location>
        <position position="40"/>
    </location>
    <ligand>
        <name>a divalent metal cation</name>
        <dbReference type="ChEBI" id="CHEBI:60240"/>
    </ligand>
</feature>
<dbReference type="InterPro" id="IPR026019">
    <property type="entry name" value="Ribul_P_3_epim"/>
</dbReference>
<keyword evidence="13" id="KW-0862">Zinc</keyword>
<dbReference type="GO" id="GO:0005737">
    <property type="term" value="C:cytoplasm"/>
    <property type="evidence" value="ECO:0007669"/>
    <property type="project" value="UniProtKB-ARBA"/>
</dbReference>
<comment type="cofactor">
    <cofactor evidence="3">
        <name>Co(2+)</name>
        <dbReference type="ChEBI" id="CHEBI:48828"/>
    </cofactor>
</comment>
<protein>
    <recommendedName>
        <fullName evidence="7 10">Ribulose-phosphate 3-epimerase</fullName>
        <ecNumber evidence="7 10">5.1.3.1</ecNumber>
    </recommendedName>
</protein>
<dbReference type="EC" id="5.1.3.1" evidence="7 10"/>
<dbReference type="HOGENOM" id="CLU_054856_2_1_0"/>
<dbReference type="RefSeq" id="WP_013557505.1">
    <property type="nucleotide sequence ID" value="NC_014958.1"/>
</dbReference>
<feature type="binding site" evidence="10 13">
    <location>
        <position position="71"/>
    </location>
    <ligand>
        <name>a divalent metal cation</name>
        <dbReference type="ChEBI" id="CHEBI:60240"/>
    </ligand>
</feature>
<comment type="cofactor">
    <cofactor evidence="5">
        <name>Fe(2+)</name>
        <dbReference type="ChEBI" id="CHEBI:29033"/>
    </cofactor>
</comment>
<dbReference type="CDD" id="cd00429">
    <property type="entry name" value="RPE"/>
    <property type="match status" value="1"/>
</dbReference>
<feature type="binding site" evidence="10 14">
    <location>
        <begin position="147"/>
        <end position="150"/>
    </location>
    <ligand>
        <name>substrate</name>
    </ligand>
</feature>
<reference evidence="15 16" key="1">
    <citation type="journal article" date="2011" name="Stand. Genomic Sci.">
        <title>Complete genome sequence of Deinococcus maricopensis type strain (LB-34).</title>
        <authorList>
            <person name="Pukall R."/>
            <person name="Zeytun A."/>
            <person name="Lucas S."/>
            <person name="Lapidus A."/>
            <person name="Hammon N."/>
            <person name="Deshpande S."/>
            <person name="Nolan M."/>
            <person name="Cheng J.F."/>
            <person name="Pitluck S."/>
            <person name="Liolios K."/>
            <person name="Pagani I."/>
            <person name="Mikhailova N."/>
            <person name="Ivanova N."/>
            <person name="Mavromatis K."/>
            <person name="Pati A."/>
            <person name="Tapia R."/>
            <person name="Han C."/>
            <person name="Goodwin L."/>
            <person name="Chen A."/>
            <person name="Palaniappan K."/>
            <person name="Land M."/>
            <person name="Hauser L."/>
            <person name="Chang Y.J."/>
            <person name="Jeffries C.D."/>
            <person name="Brambilla E.M."/>
            <person name="Rohde M."/>
            <person name="Goker M."/>
            <person name="Detter J.C."/>
            <person name="Woyke T."/>
            <person name="Bristow J."/>
            <person name="Eisen J.A."/>
            <person name="Markowitz V."/>
            <person name="Hugenholtz P."/>
            <person name="Kyrpides N.C."/>
            <person name="Klenk H.P."/>
        </authorList>
    </citation>
    <scope>NUCLEOTIDE SEQUENCE [LARGE SCALE GENOMIC DNA]</scope>
    <source>
        <strain evidence="16">DSM 21211 / LMG 22137 / NRRL B-23946 / LB-34</strain>
    </source>
</reference>
<dbReference type="PIRSF" id="PIRSF001461">
    <property type="entry name" value="RPE"/>
    <property type="match status" value="1"/>
</dbReference>
<comment type="similarity">
    <text evidence="6 10 11">Belongs to the ribulose-phosphate 3-epimerase family.</text>
</comment>
<dbReference type="NCBIfam" id="TIGR01163">
    <property type="entry name" value="rpe"/>
    <property type="match status" value="1"/>
</dbReference>
<feature type="binding site" evidence="10 14">
    <location>
        <position position="13"/>
    </location>
    <ligand>
        <name>substrate</name>
    </ligand>
</feature>
<evidence type="ECO:0000256" key="5">
    <source>
        <dbReference type="ARBA" id="ARBA00001954"/>
    </source>
</evidence>
<keyword evidence="13" id="KW-0170">Cobalt</keyword>
<evidence type="ECO:0000256" key="6">
    <source>
        <dbReference type="ARBA" id="ARBA00009541"/>
    </source>
</evidence>
<evidence type="ECO:0000256" key="11">
    <source>
        <dbReference type="PIRNR" id="PIRNR001461"/>
    </source>
</evidence>
<evidence type="ECO:0000256" key="3">
    <source>
        <dbReference type="ARBA" id="ARBA00001941"/>
    </source>
</evidence>
<feature type="binding site" evidence="10">
    <location>
        <begin position="180"/>
        <end position="182"/>
    </location>
    <ligand>
        <name>substrate</name>
    </ligand>
</feature>
<evidence type="ECO:0000313" key="15">
    <source>
        <dbReference type="EMBL" id="ADV68000.1"/>
    </source>
</evidence>
<sequence length="223" mass="23897">MCGVSRSPRLAPSILSCDFSRLGDELRAIQQGGADLVHVDVMDGLFVPNISFGLPILAAARRATDQYLDVHLMIEQPERYIDAFVQAGADGLTVHVEATRHLHRVVQQIRAHGRDAGVTLNPGTPLETLRPVLADVQRVLIMSVNPGFGGQAFIPSALDRIRAVRAWLDDVNPDAHLEVDGGVGPANIRALMDAGANEFVAGSSVFGADGPAEGLRRLREATQ</sequence>
<dbReference type="InterPro" id="IPR011060">
    <property type="entry name" value="RibuloseP-bd_barrel"/>
</dbReference>
<dbReference type="Gene3D" id="3.20.20.70">
    <property type="entry name" value="Aldolase class I"/>
    <property type="match status" value="1"/>
</dbReference>
<comment type="cofactor">
    <cofactor evidence="10 13">
        <name>a divalent metal cation</name>
        <dbReference type="ChEBI" id="CHEBI:60240"/>
    </cofactor>
    <text evidence="10 13">Binds 1 divalent metal cation per subunit.</text>
</comment>
<dbReference type="eggNOG" id="COG0036">
    <property type="taxonomic scope" value="Bacteria"/>
</dbReference>